<accession>A0A4V3XK45</accession>
<dbReference type="InterPro" id="IPR050188">
    <property type="entry name" value="RluA_PseudoU_synthase"/>
</dbReference>
<dbReference type="Proteomes" id="UP000308528">
    <property type="component" value="Unassembled WGS sequence"/>
</dbReference>
<keyword evidence="2" id="KW-0413">Isomerase</keyword>
<comment type="caution">
    <text evidence="5">The sequence shown here is derived from an EMBL/GenBank/DDBJ whole genome shotgun (WGS) entry which is preliminary data.</text>
</comment>
<dbReference type="PANTHER" id="PTHR21600:SF83">
    <property type="entry name" value="PSEUDOURIDYLATE SYNTHASE RPUSD4, MITOCHONDRIAL"/>
    <property type="match status" value="1"/>
</dbReference>
<dbReference type="PROSITE" id="PS01129">
    <property type="entry name" value="PSI_RLU"/>
    <property type="match status" value="1"/>
</dbReference>
<evidence type="ECO:0000256" key="2">
    <source>
        <dbReference type="ARBA" id="ARBA00023235"/>
    </source>
</evidence>
<dbReference type="InterPro" id="IPR006224">
    <property type="entry name" value="PsdUridine_synth_RluA-like_CS"/>
</dbReference>
<dbReference type="Gene3D" id="3.30.2350.10">
    <property type="entry name" value="Pseudouridine synthase"/>
    <property type="match status" value="1"/>
</dbReference>
<evidence type="ECO:0000256" key="3">
    <source>
        <dbReference type="SAM" id="MobiDB-lite"/>
    </source>
</evidence>
<reference evidence="5 6" key="1">
    <citation type="submission" date="2019-04" db="EMBL/GenBank/DDBJ databases">
        <title>Lewinella litorea sp. nov., isolated from a marine sand.</title>
        <authorList>
            <person name="Yoon J.-H."/>
        </authorList>
    </citation>
    <scope>NUCLEOTIDE SEQUENCE [LARGE SCALE GENOMIC DNA]</scope>
    <source>
        <strain evidence="5 6">HSMS-39</strain>
    </source>
</reference>
<dbReference type="Pfam" id="PF00849">
    <property type="entry name" value="PseudoU_synth_2"/>
    <property type="match status" value="1"/>
</dbReference>
<gene>
    <name evidence="5" type="ORF">E4021_16605</name>
</gene>
<dbReference type="SUPFAM" id="SSF55120">
    <property type="entry name" value="Pseudouridine synthase"/>
    <property type="match status" value="1"/>
</dbReference>
<dbReference type="GO" id="GO:0001522">
    <property type="term" value="P:pseudouridine synthesis"/>
    <property type="evidence" value="ECO:0007669"/>
    <property type="project" value="InterPro"/>
</dbReference>
<name>A0A4V3XK45_9BACT</name>
<evidence type="ECO:0000259" key="4">
    <source>
        <dbReference type="Pfam" id="PF00849"/>
    </source>
</evidence>
<sequence length="277" mass="30612">MVNPTHRDTQSLTSSGIPRPAGPRPEVRTFAKSYRLSQSLPMPATPKQQFPGRPGDWVLYKDNQLIAFNKPAGLAVVPDKKGSPNLLQIGAAYAHHDLYPIHRLDRPVSGVVLFGKKASAQAKVSEQFQERTISKTYLAIVGERPKEDEATLVHFIREAKGNSSEVVDSSDKTAKRAELSYRYLGSSDRYHLLEIQLLTGRKHQIRAQLGAIGSPLRGDEKYGFKRGNTDKTIDLHAFTLAFDHPISGSRVELQAPLPDEPVWQAFSEIIAQLPAGA</sequence>
<dbReference type="OrthoDB" id="9796412at2"/>
<protein>
    <submittedName>
        <fullName evidence="5">RluA family pseudouridine synthase</fullName>
    </submittedName>
</protein>
<dbReference type="EMBL" id="SRSF01000012">
    <property type="protein sequence ID" value="THH35543.1"/>
    <property type="molecule type" value="Genomic_DNA"/>
</dbReference>
<keyword evidence="6" id="KW-1185">Reference proteome</keyword>
<dbReference type="CDD" id="cd02869">
    <property type="entry name" value="PseudoU_synth_RluA_like"/>
    <property type="match status" value="1"/>
</dbReference>
<proteinExistence type="inferred from homology"/>
<dbReference type="GO" id="GO:0009982">
    <property type="term" value="F:pseudouridine synthase activity"/>
    <property type="evidence" value="ECO:0007669"/>
    <property type="project" value="InterPro"/>
</dbReference>
<dbReference type="GO" id="GO:0006396">
    <property type="term" value="P:RNA processing"/>
    <property type="evidence" value="ECO:0007669"/>
    <property type="project" value="UniProtKB-ARBA"/>
</dbReference>
<dbReference type="InterPro" id="IPR006145">
    <property type="entry name" value="PsdUridine_synth_RsuA/RluA"/>
</dbReference>
<evidence type="ECO:0000256" key="1">
    <source>
        <dbReference type="ARBA" id="ARBA00010876"/>
    </source>
</evidence>
<dbReference type="InterPro" id="IPR020103">
    <property type="entry name" value="PsdUridine_synth_cat_dom_sf"/>
</dbReference>
<feature type="domain" description="Pseudouridine synthase RsuA/RluA-like" evidence="4">
    <location>
        <begin position="65"/>
        <end position="209"/>
    </location>
</feature>
<evidence type="ECO:0000313" key="6">
    <source>
        <dbReference type="Proteomes" id="UP000308528"/>
    </source>
</evidence>
<dbReference type="PANTHER" id="PTHR21600">
    <property type="entry name" value="MITOCHONDRIAL RNA PSEUDOURIDINE SYNTHASE"/>
    <property type="match status" value="1"/>
</dbReference>
<evidence type="ECO:0000313" key="5">
    <source>
        <dbReference type="EMBL" id="THH35543.1"/>
    </source>
</evidence>
<feature type="region of interest" description="Disordered" evidence="3">
    <location>
        <begin position="1"/>
        <end position="26"/>
    </location>
</feature>
<dbReference type="AlphaFoldDB" id="A0A4V3XK45"/>
<comment type="similarity">
    <text evidence="1">Belongs to the pseudouridine synthase RluA family.</text>
</comment>
<dbReference type="GO" id="GO:0003723">
    <property type="term" value="F:RNA binding"/>
    <property type="evidence" value="ECO:0007669"/>
    <property type="project" value="InterPro"/>
</dbReference>
<organism evidence="5 6">
    <name type="scientific">Neolewinella litorea</name>
    <dbReference type="NCBI Taxonomy" id="2562452"/>
    <lineage>
        <taxon>Bacteria</taxon>
        <taxon>Pseudomonadati</taxon>
        <taxon>Bacteroidota</taxon>
        <taxon>Saprospiria</taxon>
        <taxon>Saprospirales</taxon>
        <taxon>Lewinellaceae</taxon>
        <taxon>Neolewinella</taxon>
    </lineage>
</organism>
<dbReference type="GO" id="GO:0140098">
    <property type="term" value="F:catalytic activity, acting on RNA"/>
    <property type="evidence" value="ECO:0007669"/>
    <property type="project" value="UniProtKB-ARBA"/>
</dbReference>